<evidence type="ECO:0000313" key="3">
    <source>
        <dbReference type="EMBL" id="KAJ3048011.1"/>
    </source>
</evidence>
<keyword evidence="2" id="KW-0812">Transmembrane</keyword>
<dbReference type="AlphaFoldDB" id="A0AAD5X271"/>
<sequence>MLNLLSPFKTLGKKISNFLTFICCLGPVLVIVGIVFLASAGTKSRENKIEQYNAAVEAWSTNYRNDLAAASFSLSSPVSAPLGEQTYPSSGMQLVKDNDQSQLHDYTPLYYASSTNSIPYSSDGKYFVQTTDRNGVTQSFTLNHPKKLTKTVTQNTMNCRTSSECNIRTQTDDQYRTCTSRPYCSTVCTNTYGGTLTTSTTCSYDSVLRSICVQISNPSSGSGYRVATATALTNNQVGCDYSNGFEPAVYEPESKVGLAASFTTLKGITLRHSADPYITLQAITSGTMAFGLSTGQKTATGVIFLVVGIAWMVFLCFVIFLIVKCLARTVETAAGKVSDLPTSAPMPVVTTVAVQEFQVPIQQYPQYPQQQQQQQYVQQQPQQYPQQPQQQYMQPGPVYGPSNPIPPSPGNQSGYYPQPSAPPSPQPYGPYPTSVTVTTQPVNNWPQQQGGSYNAWQGQQQQPLQQVQQQGYPQYGNRELGGEGSEEAAPPQYSTMERKA</sequence>
<comment type="caution">
    <text evidence="3">The sequence shown here is derived from an EMBL/GenBank/DDBJ whole genome shotgun (WGS) entry which is preliminary data.</text>
</comment>
<dbReference type="Proteomes" id="UP001212841">
    <property type="component" value="Unassembled WGS sequence"/>
</dbReference>
<feature type="compositionally biased region" description="Polar residues" evidence="1">
    <location>
        <begin position="433"/>
        <end position="456"/>
    </location>
</feature>
<proteinExistence type="predicted"/>
<reference evidence="3" key="1">
    <citation type="submission" date="2020-05" db="EMBL/GenBank/DDBJ databases">
        <title>Phylogenomic resolution of chytrid fungi.</title>
        <authorList>
            <person name="Stajich J.E."/>
            <person name="Amses K."/>
            <person name="Simmons R."/>
            <person name="Seto K."/>
            <person name="Myers J."/>
            <person name="Bonds A."/>
            <person name="Quandt C.A."/>
            <person name="Barry K."/>
            <person name="Liu P."/>
            <person name="Grigoriev I."/>
            <person name="Longcore J.E."/>
            <person name="James T.Y."/>
        </authorList>
    </citation>
    <scope>NUCLEOTIDE SEQUENCE</scope>
    <source>
        <strain evidence="3">JEL0318</strain>
    </source>
</reference>
<feature type="compositionally biased region" description="Low complexity" evidence="1">
    <location>
        <begin position="457"/>
        <end position="476"/>
    </location>
</feature>
<evidence type="ECO:0000256" key="1">
    <source>
        <dbReference type="SAM" id="MobiDB-lite"/>
    </source>
</evidence>
<protein>
    <submittedName>
        <fullName evidence="3">Uncharacterized protein</fullName>
    </submittedName>
</protein>
<feature type="region of interest" description="Disordered" evidence="1">
    <location>
        <begin position="375"/>
        <end position="500"/>
    </location>
</feature>
<dbReference type="EMBL" id="JADGJD010000862">
    <property type="protein sequence ID" value="KAJ3048011.1"/>
    <property type="molecule type" value="Genomic_DNA"/>
</dbReference>
<keyword evidence="4" id="KW-1185">Reference proteome</keyword>
<feature type="transmembrane region" description="Helical" evidence="2">
    <location>
        <begin position="15"/>
        <end position="38"/>
    </location>
</feature>
<feature type="transmembrane region" description="Helical" evidence="2">
    <location>
        <begin position="302"/>
        <end position="323"/>
    </location>
</feature>
<accession>A0AAD5X271</accession>
<feature type="compositionally biased region" description="Pro residues" evidence="1">
    <location>
        <begin position="419"/>
        <end position="430"/>
    </location>
</feature>
<evidence type="ECO:0000313" key="4">
    <source>
        <dbReference type="Proteomes" id="UP001212841"/>
    </source>
</evidence>
<feature type="compositionally biased region" description="Low complexity" evidence="1">
    <location>
        <begin position="375"/>
        <end position="402"/>
    </location>
</feature>
<keyword evidence="2" id="KW-1133">Transmembrane helix</keyword>
<name>A0AAD5X271_9FUNG</name>
<gene>
    <name evidence="3" type="ORF">HK097_010967</name>
</gene>
<evidence type="ECO:0000256" key="2">
    <source>
        <dbReference type="SAM" id="Phobius"/>
    </source>
</evidence>
<keyword evidence="2" id="KW-0472">Membrane</keyword>
<organism evidence="3 4">
    <name type="scientific">Rhizophlyctis rosea</name>
    <dbReference type="NCBI Taxonomy" id="64517"/>
    <lineage>
        <taxon>Eukaryota</taxon>
        <taxon>Fungi</taxon>
        <taxon>Fungi incertae sedis</taxon>
        <taxon>Chytridiomycota</taxon>
        <taxon>Chytridiomycota incertae sedis</taxon>
        <taxon>Chytridiomycetes</taxon>
        <taxon>Rhizophlyctidales</taxon>
        <taxon>Rhizophlyctidaceae</taxon>
        <taxon>Rhizophlyctis</taxon>
    </lineage>
</organism>